<sequence>MAGFVFPIPDADPATRNGPTYVAAQSVRLSGQNVETYLDIPGTITLRDNTSETLICQRAADISDGRRA</sequence>
<evidence type="ECO:0000313" key="2">
    <source>
        <dbReference type="Proteomes" id="UP000242188"/>
    </source>
</evidence>
<reference evidence="1 2" key="1">
    <citation type="journal article" date="2017" name="Nat. Ecol. Evol.">
        <title>Scallop genome provides insights into evolution of bilaterian karyotype and development.</title>
        <authorList>
            <person name="Wang S."/>
            <person name="Zhang J."/>
            <person name="Jiao W."/>
            <person name="Li J."/>
            <person name="Xun X."/>
            <person name="Sun Y."/>
            <person name="Guo X."/>
            <person name="Huan P."/>
            <person name="Dong B."/>
            <person name="Zhang L."/>
            <person name="Hu X."/>
            <person name="Sun X."/>
            <person name="Wang J."/>
            <person name="Zhao C."/>
            <person name="Wang Y."/>
            <person name="Wang D."/>
            <person name="Huang X."/>
            <person name="Wang R."/>
            <person name="Lv J."/>
            <person name="Li Y."/>
            <person name="Zhang Z."/>
            <person name="Liu B."/>
            <person name="Lu W."/>
            <person name="Hui Y."/>
            <person name="Liang J."/>
            <person name="Zhou Z."/>
            <person name="Hou R."/>
            <person name="Li X."/>
            <person name="Liu Y."/>
            <person name="Li H."/>
            <person name="Ning X."/>
            <person name="Lin Y."/>
            <person name="Zhao L."/>
            <person name="Xing Q."/>
            <person name="Dou J."/>
            <person name="Li Y."/>
            <person name="Mao J."/>
            <person name="Guo H."/>
            <person name="Dou H."/>
            <person name="Li T."/>
            <person name="Mu C."/>
            <person name="Jiang W."/>
            <person name="Fu Q."/>
            <person name="Fu X."/>
            <person name="Miao Y."/>
            <person name="Liu J."/>
            <person name="Yu Q."/>
            <person name="Li R."/>
            <person name="Liao H."/>
            <person name="Li X."/>
            <person name="Kong Y."/>
            <person name="Jiang Z."/>
            <person name="Chourrout D."/>
            <person name="Li R."/>
            <person name="Bao Z."/>
        </authorList>
    </citation>
    <scope>NUCLEOTIDE SEQUENCE [LARGE SCALE GENOMIC DNA]</scope>
    <source>
        <strain evidence="1 2">PY_sf001</strain>
    </source>
</reference>
<accession>A0A210QCX1</accession>
<keyword evidence="2" id="KW-1185">Reference proteome</keyword>
<dbReference type="Proteomes" id="UP000242188">
    <property type="component" value="Unassembled WGS sequence"/>
</dbReference>
<proteinExistence type="predicted"/>
<gene>
    <name evidence="1" type="ORF">KP79_PYT16072</name>
</gene>
<dbReference type="AlphaFoldDB" id="A0A210QCX1"/>
<organism evidence="1 2">
    <name type="scientific">Mizuhopecten yessoensis</name>
    <name type="common">Japanese scallop</name>
    <name type="synonym">Patinopecten yessoensis</name>
    <dbReference type="NCBI Taxonomy" id="6573"/>
    <lineage>
        <taxon>Eukaryota</taxon>
        <taxon>Metazoa</taxon>
        <taxon>Spiralia</taxon>
        <taxon>Lophotrochozoa</taxon>
        <taxon>Mollusca</taxon>
        <taxon>Bivalvia</taxon>
        <taxon>Autobranchia</taxon>
        <taxon>Pteriomorphia</taxon>
        <taxon>Pectinida</taxon>
        <taxon>Pectinoidea</taxon>
        <taxon>Pectinidae</taxon>
        <taxon>Mizuhopecten</taxon>
    </lineage>
</organism>
<evidence type="ECO:0000313" key="1">
    <source>
        <dbReference type="EMBL" id="OWF46565.1"/>
    </source>
</evidence>
<dbReference type="EMBL" id="NEDP02004151">
    <property type="protein sequence ID" value="OWF46565.1"/>
    <property type="molecule type" value="Genomic_DNA"/>
</dbReference>
<name>A0A210QCX1_MIZYE</name>
<protein>
    <submittedName>
        <fullName evidence="1">Uncharacterized protein</fullName>
    </submittedName>
</protein>
<comment type="caution">
    <text evidence="1">The sequence shown here is derived from an EMBL/GenBank/DDBJ whole genome shotgun (WGS) entry which is preliminary data.</text>
</comment>